<feature type="domain" description="Methyltransferase FkbM" evidence="1">
    <location>
        <begin position="85"/>
        <end position="243"/>
    </location>
</feature>
<dbReference type="RefSeq" id="WP_076391713.1">
    <property type="nucleotide sequence ID" value="NZ_CP115857.1"/>
</dbReference>
<evidence type="ECO:0000313" key="2">
    <source>
        <dbReference type="EMBL" id="SIS88741.1"/>
    </source>
</evidence>
<proteinExistence type="predicted"/>
<dbReference type="InterPro" id="IPR052514">
    <property type="entry name" value="SAM-dependent_MTase"/>
</dbReference>
<dbReference type="Gene3D" id="3.40.50.150">
    <property type="entry name" value="Vaccinia Virus protein VP39"/>
    <property type="match status" value="1"/>
</dbReference>
<sequence>MNTVKKFSNVLFREGIFNFVKRKLNISYLDSVTTYTIKYREKETKIILNRKFGYVDMMIFKNGIYEKDIIDDMYNELNKGKTMLDIGSNIGQHSLILSSYCKEIYAFEPIPKVYEQFNKSIAKNNIQNIKTFNLGISNKKETKEFNFIEDHAGASSFIDRANEHTNKIIVKTDTLENIIGETRFDLMKIDVEGYEAVVILGNKEIILKNRPVIFLEYDRQWISEEGSYTPEDLYNFFNDNKFEIYSRVHNKIIQKSDFANVFQDNWIIKPINIELN</sequence>
<dbReference type="Proteomes" id="UP000185781">
    <property type="component" value="Unassembled WGS sequence"/>
</dbReference>
<dbReference type="InterPro" id="IPR006342">
    <property type="entry name" value="FkbM_mtfrase"/>
</dbReference>
<dbReference type="GO" id="GO:0032259">
    <property type="term" value="P:methylation"/>
    <property type="evidence" value="ECO:0007669"/>
    <property type="project" value="UniProtKB-KW"/>
</dbReference>
<dbReference type="GO" id="GO:0008168">
    <property type="term" value="F:methyltransferase activity"/>
    <property type="evidence" value="ECO:0007669"/>
    <property type="project" value="UniProtKB-KW"/>
</dbReference>
<dbReference type="PANTHER" id="PTHR34203">
    <property type="entry name" value="METHYLTRANSFERASE, FKBM FAMILY PROTEIN"/>
    <property type="match status" value="1"/>
</dbReference>
<evidence type="ECO:0000313" key="3">
    <source>
        <dbReference type="Proteomes" id="UP000185781"/>
    </source>
</evidence>
<dbReference type="InterPro" id="IPR029063">
    <property type="entry name" value="SAM-dependent_MTases_sf"/>
</dbReference>
<accession>A0A1N7MS12</accession>
<dbReference type="EMBL" id="FTOV01000003">
    <property type="protein sequence ID" value="SIS88741.1"/>
    <property type="molecule type" value="Genomic_DNA"/>
</dbReference>
<name>A0A1N7MS12_9FLAO</name>
<dbReference type="Pfam" id="PF05050">
    <property type="entry name" value="Methyltransf_21"/>
    <property type="match status" value="1"/>
</dbReference>
<keyword evidence="2" id="KW-0808">Transferase</keyword>
<dbReference type="OrthoDB" id="9812600at2"/>
<keyword evidence="2" id="KW-0489">Methyltransferase</keyword>
<gene>
    <name evidence="2" type="ORF">SAMN05421785_103432</name>
</gene>
<evidence type="ECO:0000259" key="1">
    <source>
        <dbReference type="Pfam" id="PF05050"/>
    </source>
</evidence>
<organism evidence="2 3">
    <name type="scientific">Chryseobacterium gambrini</name>
    <dbReference type="NCBI Taxonomy" id="373672"/>
    <lineage>
        <taxon>Bacteria</taxon>
        <taxon>Pseudomonadati</taxon>
        <taxon>Bacteroidota</taxon>
        <taxon>Flavobacteriia</taxon>
        <taxon>Flavobacteriales</taxon>
        <taxon>Weeksellaceae</taxon>
        <taxon>Chryseobacterium group</taxon>
        <taxon>Chryseobacterium</taxon>
    </lineage>
</organism>
<dbReference type="SUPFAM" id="SSF53335">
    <property type="entry name" value="S-adenosyl-L-methionine-dependent methyltransferases"/>
    <property type="match status" value="1"/>
</dbReference>
<dbReference type="PANTHER" id="PTHR34203:SF15">
    <property type="entry name" value="SLL1173 PROTEIN"/>
    <property type="match status" value="1"/>
</dbReference>
<dbReference type="AlphaFoldDB" id="A0A1N7MS12"/>
<reference evidence="2 3" key="1">
    <citation type="submission" date="2017-01" db="EMBL/GenBank/DDBJ databases">
        <authorList>
            <person name="Mah S.A."/>
            <person name="Swanson W.J."/>
            <person name="Moy G.W."/>
            <person name="Vacquier V.D."/>
        </authorList>
    </citation>
    <scope>NUCLEOTIDE SEQUENCE [LARGE SCALE GENOMIC DNA]</scope>
    <source>
        <strain evidence="2 3">DSM 18014</strain>
    </source>
</reference>
<dbReference type="NCBIfam" id="TIGR01444">
    <property type="entry name" value="fkbM_fam"/>
    <property type="match status" value="1"/>
</dbReference>
<protein>
    <submittedName>
        <fullName evidence="2">Methyltransferase, FkbM family</fullName>
    </submittedName>
</protein>
<dbReference type="STRING" id="373672.SAMN05421785_103432"/>